<dbReference type="PANTHER" id="PTHR12957">
    <property type="entry name" value="DEAD/H BOX POLYPEPTIDE 26/DICE1-RELATED"/>
    <property type="match status" value="1"/>
</dbReference>
<dbReference type="Pfam" id="PF15300">
    <property type="entry name" value="INT_SG_DDX_CT_C"/>
    <property type="match status" value="1"/>
</dbReference>
<dbReference type="PROSITE" id="PS50234">
    <property type="entry name" value="VWFA"/>
    <property type="match status" value="1"/>
</dbReference>
<keyword evidence="4" id="KW-1185">Reference proteome</keyword>
<dbReference type="Gene3D" id="3.40.50.410">
    <property type="entry name" value="von Willebrand factor, type A domain"/>
    <property type="match status" value="1"/>
</dbReference>
<dbReference type="InterPro" id="IPR036465">
    <property type="entry name" value="vWFA_dom_sf"/>
</dbReference>
<dbReference type="InterPro" id="IPR029307">
    <property type="entry name" value="INT_SG_DDX_CT_C"/>
</dbReference>
<dbReference type="Pfam" id="PF13519">
    <property type="entry name" value="VWA_2"/>
    <property type="match status" value="1"/>
</dbReference>
<reference evidence="3 4" key="1">
    <citation type="submission" date="2020-08" db="EMBL/GenBank/DDBJ databases">
        <authorList>
            <person name="Hejnol A."/>
        </authorList>
    </citation>
    <scope>NUCLEOTIDE SEQUENCE [LARGE SCALE GENOMIC DNA]</scope>
</reference>
<evidence type="ECO:0000259" key="2">
    <source>
        <dbReference type="PROSITE" id="PS50234"/>
    </source>
</evidence>
<evidence type="ECO:0000313" key="3">
    <source>
        <dbReference type="EMBL" id="CAD5116474.1"/>
    </source>
</evidence>
<comment type="caution">
    <text evidence="3">The sequence shown here is derived from an EMBL/GenBank/DDBJ whole genome shotgun (WGS) entry which is preliminary data.</text>
</comment>
<dbReference type="InterPro" id="IPR002035">
    <property type="entry name" value="VWF_A"/>
</dbReference>
<protein>
    <submittedName>
        <fullName evidence="3">DgyrCDS5357</fullName>
    </submittedName>
</protein>
<dbReference type="InterPro" id="IPR051113">
    <property type="entry name" value="Integrator_subunit6"/>
</dbReference>
<dbReference type="EMBL" id="CAJFCJ010000006">
    <property type="protein sequence ID" value="CAD5116474.1"/>
    <property type="molecule type" value="Genomic_DNA"/>
</dbReference>
<dbReference type="InterPro" id="IPR057413">
    <property type="entry name" value="Beta-barrel_INTS6"/>
</dbReference>
<dbReference type="GO" id="GO:0032039">
    <property type="term" value="C:integrator complex"/>
    <property type="evidence" value="ECO:0007669"/>
    <property type="project" value="TreeGrafter"/>
</dbReference>
<dbReference type="PANTHER" id="PTHR12957:SF2">
    <property type="entry name" value="INTEGRATOR COMPLEX SUBUNIT 6"/>
    <property type="match status" value="1"/>
</dbReference>
<evidence type="ECO:0000256" key="1">
    <source>
        <dbReference type="SAM" id="MobiDB-lite"/>
    </source>
</evidence>
<feature type="region of interest" description="Disordered" evidence="1">
    <location>
        <begin position="701"/>
        <end position="737"/>
    </location>
</feature>
<proteinExistence type="predicted"/>
<dbReference type="CDD" id="cd00198">
    <property type="entry name" value="vWFA"/>
    <property type="match status" value="1"/>
</dbReference>
<dbReference type="FunFam" id="3.40.50.410:FF:000010">
    <property type="entry name" value="Integrator complex subunit 6 like"/>
    <property type="match status" value="1"/>
</dbReference>
<dbReference type="SUPFAM" id="SSF53300">
    <property type="entry name" value="vWA-like"/>
    <property type="match status" value="1"/>
</dbReference>
<organism evidence="3 4">
    <name type="scientific">Dimorphilus gyrociliatus</name>
    <dbReference type="NCBI Taxonomy" id="2664684"/>
    <lineage>
        <taxon>Eukaryota</taxon>
        <taxon>Metazoa</taxon>
        <taxon>Spiralia</taxon>
        <taxon>Lophotrochozoa</taxon>
        <taxon>Annelida</taxon>
        <taxon>Polychaeta</taxon>
        <taxon>Polychaeta incertae sedis</taxon>
        <taxon>Dinophilidae</taxon>
        <taxon>Dimorphilus</taxon>
    </lineage>
</organism>
<accession>A0A7I8VLA5</accession>
<dbReference type="AlphaFoldDB" id="A0A7I8VLA5"/>
<gene>
    <name evidence="3" type="ORF">DGYR_LOCUS5099</name>
</gene>
<feature type="domain" description="VWFA" evidence="2">
    <location>
        <begin position="3"/>
        <end position="133"/>
    </location>
</feature>
<dbReference type="Proteomes" id="UP000549394">
    <property type="component" value="Unassembled WGS sequence"/>
</dbReference>
<dbReference type="Pfam" id="PF25462">
    <property type="entry name" value="Beta-barrel_INTS6"/>
    <property type="match status" value="1"/>
</dbReference>
<sequence>MTIILFLIDNSASMNQRTYLGTTFLDTAKSAVDHFMKSRARDPQAKWDRYMLLTFEDPPANIKAGWKETSNTFMNELKLLKANGLTTLGPALKYSFDLLNINRATSNVEGYGGGRFPFCLEPAMIICITDGRSITSTNGVSNELILPMNSSVPGSELTAEPFRWDQRLYGVCLKLQALPPQETSQTNTYIPLAEDSPIDAMCDVTGGRSYSVTSQKMMTQCMESLVSKVQSGVIVHFKKIGPDPVPIGDEVSASNGQWQNCRKMIHVQRSAQKGGYAQGTWPIPEPFWPDLGAQSLPARTAQPVLNFSCTPSEPTILENFAYDRYEIEPSPLTQFILSRKQPNVAWQVYVAGSAKFADSGQPFGYIKPSSNLQSVYLFIMPYNYPVLLPLIEEAIKVHKSKVTQTWRQHFENYLKGMPLYYGMPLRKELKRIGLNMLPESIDQHNSYSVMAYLKKIRNQAKIEYDKIVSSVNQKSFAPECIPVIPRSPSSIISREDFTSILQQYGSDLSMVHQQLQAYETHTLPMTNTNVLLQKYRNPFDISRKYLIKQLARMKENFLRPIQEIKTKDNDSNHTIPIGKMGDYHAYVENLPPPLRPLETAPARVHTFGNPFKVNKNFQMIDEADEAMPGQQKALKRKEIPSELMTFNSKKRKRGPIPKHFSIKKPYVSLNGYSSDSEYSCATNSSDSEMSDMEIPVLRMNGNVPNGHLTSGEAVPRRRLSRSESISGNSREDEETDEIKSLREIDEFNTILKIDMFRDVRRPGNDYSSLFKKLEKIRGDTDLRCLVIEAVIHEAARFRRRRMMQLLRQYHSALKDQKRRFEADLEIVDVEPPRSLIRNIGKSFE</sequence>
<dbReference type="GO" id="GO:0034472">
    <property type="term" value="P:snRNA 3'-end processing"/>
    <property type="evidence" value="ECO:0007669"/>
    <property type="project" value="TreeGrafter"/>
</dbReference>
<dbReference type="OrthoDB" id="9449012at2759"/>
<name>A0A7I8VLA5_9ANNE</name>
<evidence type="ECO:0000313" key="4">
    <source>
        <dbReference type="Proteomes" id="UP000549394"/>
    </source>
</evidence>